<protein>
    <submittedName>
        <fullName evidence="2">Uncharacterized protein</fullName>
    </submittedName>
</protein>
<feature type="compositionally biased region" description="Basic and acidic residues" evidence="1">
    <location>
        <begin position="59"/>
        <end position="70"/>
    </location>
</feature>
<dbReference type="HOGENOM" id="CLU_2758745_0_0_1"/>
<organism evidence="2 3">
    <name type="scientific">Pisolithus microcarpus 441</name>
    <dbReference type="NCBI Taxonomy" id="765257"/>
    <lineage>
        <taxon>Eukaryota</taxon>
        <taxon>Fungi</taxon>
        <taxon>Dikarya</taxon>
        <taxon>Basidiomycota</taxon>
        <taxon>Agaricomycotina</taxon>
        <taxon>Agaricomycetes</taxon>
        <taxon>Agaricomycetidae</taxon>
        <taxon>Boletales</taxon>
        <taxon>Sclerodermatineae</taxon>
        <taxon>Pisolithaceae</taxon>
        <taxon>Pisolithus</taxon>
    </lineage>
</organism>
<accession>A0A0C9YX51</accession>
<evidence type="ECO:0000256" key="1">
    <source>
        <dbReference type="SAM" id="MobiDB-lite"/>
    </source>
</evidence>
<dbReference type="EMBL" id="KN833805">
    <property type="protein sequence ID" value="KIK18464.1"/>
    <property type="molecule type" value="Genomic_DNA"/>
</dbReference>
<dbReference type="AlphaFoldDB" id="A0A0C9YX51"/>
<evidence type="ECO:0000313" key="3">
    <source>
        <dbReference type="Proteomes" id="UP000054018"/>
    </source>
</evidence>
<gene>
    <name evidence="2" type="ORF">PISMIDRAFT_14373</name>
</gene>
<evidence type="ECO:0000313" key="2">
    <source>
        <dbReference type="EMBL" id="KIK18464.1"/>
    </source>
</evidence>
<proteinExistence type="predicted"/>
<name>A0A0C9YX51_9AGAM</name>
<sequence>MDRGDGLGFWELWNPVWPALASSGQEFATMALLYDLPHNMGVEGRSSGGKPPVQDDGPEEGKMRDEPAPM</sequence>
<reference evidence="2 3" key="1">
    <citation type="submission" date="2014-04" db="EMBL/GenBank/DDBJ databases">
        <authorList>
            <consortium name="DOE Joint Genome Institute"/>
            <person name="Kuo A."/>
            <person name="Kohler A."/>
            <person name="Costa M.D."/>
            <person name="Nagy L.G."/>
            <person name="Floudas D."/>
            <person name="Copeland A."/>
            <person name="Barry K.W."/>
            <person name="Cichocki N."/>
            <person name="Veneault-Fourrey C."/>
            <person name="LaButti K."/>
            <person name="Lindquist E.A."/>
            <person name="Lipzen A."/>
            <person name="Lundell T."/>
            <person name="Morin E."/>
            <person name="Murat C."/>
            <person name="Sun H."/>
            <person name="Tunlid A."/>
            <person name="Henrissat B."/>
            <person name="Grigoriev I.V."/>
            <person name="Hibbett D.S."/>
            <person name="Martin F."/>
            <person name="Nordberg H.P."/>
            <person name="Cantor M.N."/>
            <person name="Hua S.X."/>
        </authorList>
    </citation>
    <scope>NUCLEOTIDE SEQUENCE [LARGE SCALE GENOMIC DNA]</scope>
    <source>
        <strain evidence="2 3">441</strain>
    </source>
</reference>
<dbReference type="Proteomes" id="UP000054018">
    <property type="component" value="Unassembled WGS sequence"/>
</dbReference>
<feature type="region of interest" description="Disordered" evidence="1">
    <location>
        <begin position="40"/>
        <end position="70"/>
    </location>
</feature>
<keyword evidence="3" id="KW-1185">Reference proteome</keyword>
<reference evidence="3" key="2">
    <citation type="submission" date="2015-01" db="EMBL/GenBank/DDBJ databases">
        <title>Evolutionary Origins and Diversification of the Mycorrhizal Mutualists.</title>
        <authorList>
            <consortium name="DOE Joint Genome Institute"/>
            <consortium name="Mycorrhizal Genomics Consortium"/>
            <person name="Kohler A."/>
            <person name="Kuo A."/>
            <person name="Nagy L.G."/>
            <person name="Floudas D."/>
            <person name="Copeland A."/>
            <person name="Barry K.W."/>
            <person name="Cichocki N."/>
            <person name="Veneault-Fourrey C."/>
            <person name="LaButti K."/>
            <person name="Lindquist E.A."/>
            <person name="Lipzen A."/>
            <person name="Lundell T."/>
            <person name="Morin E."/>
            <person name="Murat C."/>
            <person name="Riley R."/>
            <person name="Ohm R."/>
            <person name="Sun H."/>
            <person name="Tunlid A."/>
            <person name="Henrissat B."/>
            <person name="Grigoriev I.V."/>
            <person name="Hibbett D.S."/>
            <person name="Martin F."/>
        </authorList>
    </citation>
    <scope>NUCLEOTIDE SEQUENCE [LARGE SCALE GENOMIC DNA]</scope>
    <source>
        <strain evidence="3">441</strain>
    </source>
</reference>